<gene>
    <name evidence="6" type="ORF">HARCEL1_08720</name>
</gene>
<evidence type="ECO:0000256" key="2">
    <source>
        <dbReference type="ARBA" id="ARBA00022603"/>
    </source>
</evidence>
<dbReference type="PANTHER" id="PTHR42786:SF2">
    <property type="entry name" value="TRNA (CYTIDINE_URIDINE-2'-O-)-METHYLTRANSFERASE TRMJ"/>
    <property type="match status" value="1"/>
</dbReference>
<dbReference type="GO" id="GO:0003723">
    <property type="term" value="F:RNA binding"/>
    <property type="evidence" value="ECO:0007669"/>
    <property type="project" value="InterPro"/>
</dbReference>
<evidence type="ECO:0000256" key="1">
    <source>
        <dbReference type="ARBA" id="ARBA00007228"/>
    </source>
</evidence>
<keyword evidence="3 6" id="KW-0808">Transferase</keyword>
<evidence type="ECO:0000313" key="6">
    <source>
        <dbReference type="EMBL" id="AWB27786.1"/>
    </source>
</evidence>
<dbReference type="KEGG" id="harc:HARCEL1_08720"/>
<dbReference type="PANTHER" id="PTHR42786">
    <property type="entry name" value="TRNA/RRNA METHYLTRANSFERASE"/>
    <property type="match status" value="1"/>
</dbReference>
<evidence type="ECO:0000256" key="3">
    <source>
        <dbReference type="ARBA" id="ARBA00022679"/>
    </source>
</evidence>
<comment type="similarity">
    <text evidence="1">Belongs to the class IV-like SAM-binding methyltransferase superfamily. RNA methyltransferase TrmH family.</text>
</comment>
<dbReference type="InterPro" id="IPR029026">
    <property type="entry name" value="tRNA_m1G_MTases_N"/>
</dbReference>
<dbReference type="AlphaFoldDB" id="A0A2R4X1W5"/>
<keyword evidence="4" id="KW-0949">S-adenosyl-L-methionine</keyword>
<proteinExistence type="inferred from homology"/>
<sequence>MSLAVAVVDAETPGNVGSIARAMKNFAVEELLLVDPPELDPEGEAYAFAGQAREDVLPEATELSFDDLATSYHTIGFTAIPNEDDRSHVRYPVMQAADLSDRLASVEADTALVFGRERVGLTNDELARIDEVCTIPASESYPVLNLAQAATIALYECREYTLGRDQLPEDPHARADERAIEGLHEEFAGVLEAVGHPEEKRAKTARLWRRVLGRADPTGREVRTLRGIFRRIRERTRD</sequence>
<accession>A0A2R4X1W5</accession>
<dbReference type="RefSeq" id="WP_108382473.1">
    <property type="nucleotide sequence ID" value="NZ_CP028858.1"/>
</dbReference>
<dbReference type="InterPro" id="IPR029028">
    <property type="entry name" value="Alpha/beta_knot_MTases"/>
</dbReference>
<dbReference type="EMBL" id="CP028858">
    <property type="protein sequence ID" value="AWB27786.1"/>
    <property type="molecule type" value="Genomic_DNA"/>
</dbReference>
<dbReference type="Pfam" id="PF00588">
    <property type="entry name" value="SpoU_methylase"/>
    <property type="match status" value="1"/>
</dbReference>
<evidence type="ECO:0000256" key="4">
    <source>
        <dbReference type="ARBA" id="ARBA00022691"/>
    </source>
</evidence>
<organism evidence="6 7">
    <name type="scientific">Halococcoides cellulosivorans</name>
    <dbReference type="NCBI Taxonomy" id="1679096"/>
    <lineage>
        <taxon>Archaea</taxon>
        <taxon>Methanobacteriati</taxon>
        <taxon>Methanobacteriota</taxon>
        <taxon>Stenosarchaea group</taxon>
        <taxon>Halobacteria</taxon>
        <taxon>Halobacteriales</taxon>
        <taxon>Haloarculaceae</taxon>
        <taxon>Halococcoides</taxon>
    </lineage>
</organism>
<dbReference type="InterPro" id="IPR001537">
    <property type="entry name" value="SpoU_MeTrfase"/>
</dbReference>
<dbReference type="Gene3D" id="1.10.8.590">
    <property type="match status" value="1"/>
</dbReference>
<name>A0A2R4X1W5_9EURY</name>
<dbReference type="GeneID" id="36512585"/>
<dbReference type="Proteomes" id="UP000244727">
    <property type="component" value="Chromosome"/>
</dbReference>
<keyword evidence="2 6" id="KW-0489">Methyltransferase</keyword>
<dbReference type="PIRSF" id="PIRSF004808">
    <property type="entry name" value="LasT"/>
    <property type="match status" value="1"/>
</dbReference>
<reference evidence="6 7" key="1">
    <citation type="submission" date="2018-04" db="EMBL/GenBank/DDBJ databases">
        <title>Halococcoides cellulosivorans gen. nov., sp. nov., an extremely halophilic cellulose-utilizing haloarchaeon from hypersaline lakes.</title>
        <authorList>
            <person name="Sorokin D.Y."/>
            <person name="Toshchakov S.V."/>
            <person name="Samarov N.I."/>
            <person name="Korzhenkov A."/>
            <person name="Kublanov I.V."/>
        </authorList>
    </citation>
    <scope>NUCLEOTIDE SEQUENCE [LARGE SCALE GENOMIC DNA]</scope>
    <source>
        <strain evidence="6 7">HArcel1</strain>
    </source>
</reference>
<dbReference type="InterPro" id="IPR004384">
    <property type="entry name" value="RNA_MeTrfase_TrmJ/LasT"/>
</dbReference>
<dbReference type="SUPFAM" id="SSF75217">
    <property type="entry name" value="alpha/beta knot"/>
    <property type="match status" value="1"/>
</dbReference>
<evidence type="ECO:0000313" key="7">
    <source>
        <dbReference type="Proteomes" id="UP000244727"/>
    </source>
</evidence>
<dbReference type="CDD" id="cd18093">
    <property type="entry name" value="SpoU-like_TrmJ"/>
    <property type="match status" value="1"/>
</dbReference>
<dbReference type="Gene3D" id="3.40.1280.10">
    <property type="match status" value="1"/>
</dbReference>
<dbReference type="GO" id="GO:0002128">
    <property type="term" value="P:tRNA nucleoside ribose methylation"/>
    <property type="evidence" value="ECO:0007669"/>
    <property type="project" value="TreeGrafter"/>
</dbReference>
<feature type="domain" description="tRNA/rRNA methyltransferase SpoU type" evidence="5">
    <location>
        <begin position="3"/>
        <end position="155"/>
    </location>
</feature>
<protein>
    <submittedName>
        <fullName evidence="6">RNA methyltransferase</fullName>
    </submittedName>
</protein>
<dbReference type="GO" id="GO:0008173">
    <property type="term" value="F:RNA methyltransferase activity"/>
    <property type="evidence" value="ECO:0007669"/>
    <property type="project" value="InterPro"/>
</dbReference>
<keyword evidence="7" id="KW-1185">Reference proteome</keyword>
<evidence type="ECO:0000259" key="5">
    <source>
        <dbReference type="Pfam" id="PF00588"/>
    </source>
</evidence>
<dbReference type="GO" id="GO:0005829">
    <property type="term" value="C:cytosol"/>
    <property type="evidence" value="ECO:0007669"/>
    <property type="project" value="TreeGrafter"/>
</dbReference>